<dbReference type="EMBL" id="BMIB01000003">
    <property type="protein sequence ID" value="GGH74106.1"/>
    <property type="molecule type" value="Genomic_DNA"/>
</dbReference>
<evidence type="ECO:0008006" key="3">
    <source>
        <dbReference type="Google" id="ProtNLM"/>
    </source>
</evidence>
<reference evidence="1" key="1">
    <citation type="journal article" date="2014" name="Int. J. Syst. Evol. Microbiol.">
        <title>Complete genome sequence of Corynebacterium casei LMG S-19264T (=DSM 44701T), isolated from a smear-ripened cheese.</title>
        <authorList>
            <consortium name="US DOE Joint Genome Institute (JGI-PGF)"/>
            <person name="Walter F."/>
            <person name="Albersmeier A."/>
            <person name="Kalinowski J."/>
            <person name="Ruckert C."/>
        </authorList>
    </citation>
    <scope>NUCLEOTIDE SEQUENCE</scope>
    <source>
        <strain evidence="1">CGMCC 1.15290</strain>
    </source>
</reference>
<dbReference type="Pfam" id="PF13650">
    <property type="entry name" value="Asp_protease_2"/>
    <property type="match status" value="1"/>
</dbReference>
<dbReference type="SUPFAM" id="SSF50630">
    <property type="entry name" value="Acid proteases"/>
    <property type="match status" value="1"/>
</dbReference>
<dbReference type="InterPro" id="IPR021109">
    <property type="entry name" value="Peptidase_aspartic_dom_sf"/>
</dbReference>
<dbReference type="CDD" id="cd05483">
    <property type="entry name" value="retropepsin_like_bacteria"/>
    <property type="match status" value="1"/>
</dbReference>
<proteinExistence type="predicted"/>
<comment type="caution">
    <text evidence="1">The sequence shown here is derived from an EMBL/GenBank/DDBJ whole genome shotgun (WGS) entry which is preliminary data.</text>
</comment>
<dbReference type="Proteomes" id="UP000627292">
    <property type="component" value="Unassembled WGS sequence"/>
</dbReference>
<evidence type="ECO:0000313" key="2">
    <source>
        <dbReference type="Proteomes" id="UP000627292"/>
    </source>
</evidence>
<dbReference type="Gene3D" id="2.40.70.10">
    <property type="entry name" value="Acid Proteases"/>
    <property type="match status" value="2"/>
</dbReference>
<protein>
    <recommendedName>
        <fullName evidence="3">Aspartyl protease</fullName>
    </recommendedName>
</protein>
<reference evidence="1" key="2">
    <citation type="submission" date="2020-09" db="EMBL/GenBank/DDBJ databases">
        <authorList>
            <person name="Sun Q."/>
            <person name="Zhou Y."/>
        </authorList>
    </citation>
    <scope>NUCLEOTIDE SEQUENCE</scope>
    <source>
        <strain evidence="1">CGMCC 1.15290</strain>
    </source>
</reference>
<accession>A0A917MX88</accession>
<evidence type="ECO:0000313" key="1">
    <source>
        <dbReference type="EMBL" id="GGH74106.1"/>
    </source>
</evidence>
<name>A0A917MX88_9BACT</name>
<keyword evidence="2" id="KW-1185">Reference proteome</keyword>
<dbReference type="AlphaFoldDB" id="A0A917MX88"/>
<dbReference type="InterPro" id="IPR034122">
    <property type="entry name" value="Retropepsin-like_bacterial"/>
</dbReference>
<organism evidence="1 2">
    <name type="scientific">Filimonas zeae</name>
    <dbReference type="NCBI Taxonomy" id="1737353"/>
    <lineage>
        <taxon>Bacteria</taxon>
        <taxon>Pseudomonadati</taxon>
        <taxon>Bacteroidota</taxon>
        <taxon>Chitinophagia</taxon>
        <taxon>Chitinophagales</taxon>
        <taxon>Chitinophagaceae</taxon>
        <taxon>Filimonas</taxon>
    </lineage>
</organism>
<sequence length="432" mass="48132">MCYTGYKLIMKLNYTWAAALGIVLSGTGKIQAQQQHFTEKTDSVYQALAQHNTALMLPLLDDSCRIGNLPRGINARLIPAILEKFPAVTGYRILKAEPDSTGTLVSLELQYQTGKAGTPSYHINRQGKIDELNIIKNATIAGAAKPVALRQLEAPDTLSVPFDFRNGLIYIKGAVDGREGWFLLDTGSPEMILNRQYFTDSLLPMPAEMGYTGINGRMEGVNIRRMRNLQVGAFTLRNFAAMVMPEPEADYEDGLPVLGSIGYNTIRDFEVCFRMQQRNLLLIKTDSLGNYTAASVQQPPVKYAAPFEMRRHIPVVMMNIGEHVLRMGIDCGAANNVLFTSKKALAAPWMDQWDEVSMVGQEGTSVWVDRANLKRAEIGPVEFANMLTLITDNNMQYDAATDKTALDGLLGTEFLKCYNTSLNFRKKQVYFR</sequence>
<gene>
    <name evidence="1" type="ORF">GCM10011379_36360</name>
</gene>